<dbReference type="RefSeq" id="WP_259315379.1">
    <property type="nucleotide sequence ID" value="NZ_CP087164.1"/>
</dbReference>
<evidence type="ECO:0000256" key="5">
    <source>
        <dbReference type="ARBA" id="ARBA00022777"/>
    </source>
</evidence>
<keyword evidence="5" id="KW-0418">Kinase</keyword>
<accession>A0A9E7C0M8</accession>
<dbReference type="InterPro" id="IPR050980">
    <property type="entry name" value="2C_sensor_his_kinase"/>
</dbReference>
<evidence type="ECO:0000259" key="8">
    <source>
        <dbReference type="PROSITE" id="PS50109"/>
    </source>
</evidence>
<evidence type="ECO:0000313" key="9">
    <source>
        <dbReference type="EMBL" id="UGS35697.1"/>
    </source>
</evidence>
<dbReference type="InterPro" id="IPR036890">
    <property type="entry name" value="HATPase_C_sf"/>
</dbReference>
<evidence type="ECO:0000313" key="10">
    <source>
        <dbReference type="Proteomes" id="UP001162834"/>
    </source>
</evidence>
<keyword evidence="4" id="KW-0547">Nucleotide-binding</keyword>
<dbReference type="PROSITE" id="PS50109">
    <property type="entry name" value="HIS_KIN"/>
    <property type="match status" value="1"/>
</dbReference>
<organism evidence="9 10">
    <name type="scientific">Capillimicrobium parvum</name>
    <dbReference type="NCBI Taxonomy" id="2884022"/>
    <lineage>
        <taxon>Bacteria</taxon>
        <taxon>Bacillati</taxon>
        <taxon>Actinomycetota</taxon>
        <taxon>Thermoleophilia</taxon>
        <taxon>Solirubrobacterales</taxon>
        <taxon>Capillimicrobiaceae</taxon>
        <taxon>Capillimicrobium</taxon>
    </lineage>
</organism>
<dbReference type="PANTHER" id="PTHR44936:SF10">
    <property type="entry name" value="SENSOR PROTEIN RSTB"/>
    <property type="match status" value="1"/>
</dbReference>
<dbReference type="GO" id="GO:0000155">
    <property type="term" value="F:phosphorelay sensor kinase activity"/>
    <property type="evidence" value="ECO:0007669"/>
    <property type="project" value="TreeGrafter"/>
</dbReference>
<gene>
    <name evidence="9" type="primary">sasA_8</name>
    <name evidence="9" type="ORF">DSM104329_02092</name>
</gene>
<dbReference type="InterPro" id="IPR005467">
    <property type="entry name" value="His_kinase_dom"/>
</dbReference>
<dbReference type="GO" id="GO:0005524">
    <property type="term" value="F:ATP binding"/>
    <property type="evidence" value="ECO:0007669"/>
    <property type="project" value="UniProtKB-KW"/>
</dbReference>
<dbReference type="AlphaFoldDB" id="A0A9E7C0M8"/>
<feature type="domain" description="Histidine kinase" evidence="8">
    <location>
        <begin position="29"/>
        <end position="229"/>
    </location>
</feature>
<dbReference type="PANTHER" id="PTHR44936">
    <property type="entry name" value="SENSOR PROTEIN CREC"/>
    <property type="match status" value="1"/>
</dbReference>
<keyword evidence="10" id="KW-1185">Reference proteome</keyword>
<evidence type="ECO:0000256" key="7">
    <source>
        <dbReference type="SAM" id="MobiDB-lite"/>
    </source>
</evidence>
<keyword evidence="6" id="KW-0067">ATP-binding</keyword>
<dbReference type="KEGG" id="sbae:DSM104329_02092"/>
<dbReference type="InterPro" id="IPR003594">
    <property type="entry name" value="HATPase_dom"/>
</dbReference>
<reference evidence="9" key="1">
    <citation type="journal article" date="2022" name="Int. J. Syst. Evol. Microbiol.">
        <title>Pseudomonas aegrilactucae sp. nov. and Pseudomonas morbosilactucae sp. nov., pathogens causing bacterial rot of lettuce in Japan.</title>
        <authorList>
            <person name="Sawada H."/>
            <person name="Fujikawa T."/>
            <person name="Satou M."/>
        </authorList>
    </citation>
    <scope>NUCLEOTIDE SEQUENCE</scope>
    <source>
        <strain evidence="9">0166_1</strain>
    </source>
</reference>
<evidence type="ECO:0000256" key="4">
    <source>
        <dbReference type="ARBA" id="ARBA00022741"/>
    </source>
</evidence>
<dbReference type="EC" id="2.7.13.3" evidence="2"/>
<evidence type="ECO:0000256" key="3">
    <source>
        <dbReference type="ARBA" id="ARBA00022679"/>
    </source>
</evidence>
<evidence type="ECO:0000256" key="2">
    <source>
        <dbReference type="ARBA" id="ARBA00012438"/>
    </source>
</evidence>
<protein>
    <recommendedName>
        <fullName evidence="2">histidine kinase</fullName>
        <ecNumber evidence="2">2.7.13.3</ecNumber>
    </recommendedName>
</protein>
<dbReference type="SMART" id="SM00387">
    <property type="entry name" value="HATPase_c"/>
    <property type="match status" value="1"/>
</dbReference>
<dbReference type="Pfam" id="PF02518">
    <property type="entry name" value="HATPase_c"/>
    <property type="match status" value="1"/>
</dbReference>
<comment type="catalytic activity">
    <reaction evidence="1">
        <text>ATP + protein L-histidine = ADP + protein N-phospho-L-histidine.</text>
        <dbReference type="EC" id="2.7.13.3"/>
    </reaction>
</comment>
<dbReference type="GO" id="GO:0005886">
    <property type="term" value="C:plasma membrane"/>
    <property type="evidence" value="ECO:0007669"/>
    <property type="project" value="TreeGrafter"/>
</dbReference>
<proteinExistence type="predicted"/>
<evidence type="ECO:0000256" key="6">
    <source>
        <dbReference type="ARBA" id="ARBA00022840"/>
    </source>
</evidence>
<dbReference type="Gene3D" id="3.30.565.10">
    <property type="entry name" value="Histidine kinase-like ATPase, C-terminal domain"/>
    <property type="match status" value="1"/>
</dbReference>
<dbReference type="SUPFAM" id="SSF55874">
    <property type="entry name" value="ATPase domain of HSP90 chaperone/DNA topoisomerase II/histidine kinase"/>
    <property type="match status" value="1"/>
</dbReference>
<sequence length="281" mass="29921">MSWAMALVALSGLGLAWFKHRRRMELVTRALHELRSPLCAARLAVHAAGRERGWPAVARIDDELGRAALALDDLDAARRGRSVSPHLQEVDTGELLGQVGVTWAPLAWPVGRRVRVEPPVAAPVVHADPVRLAQALGNLVGNALEHGTGDVVLSVSVAGSWARLSVADGGSGLPAPLGTLRRRARGGRGSRGRGLAIADEIARRHGGRLESSPADAAGCRMTLDLPLPVGEVEDQGASLSLHLDGIELDRSASRRWSARPAPVDSEGLRWGGTVQPLRRRR</sequence>
<keyword evidence="3 9" id="KW-0808">Transferase</keyword>
<evidence type="ECO:0000256" key="1">
    <source>
        <dbReference type="ARBA" id="ARBA00000085"/>
    </source>
</evidence>
<feature type="region of interest" description="Disordered" evidence="7">
    <location>
        <begin position="254"/>
        <end position="281"/>
    </location>
</feature>
<name>A0A9E7C0M8_9ACTN</name>
<dbReference type="Proteomes" id="UP001162834">
    <property type="component" value="Chromosome"/>
</dbReference>
<dbReference type="EMBL" id="CP087164">
    <property type="protein sequence ID" value="UGS35697.1"/>
    <property type="molecule type" value="Genomic_DNA"/>
</dbReference>